<keyword evidence="3" id="KW-1185">Reference proteome</keyword>
<reference evidence="2" key="2">
    <citation type="submission" date="2020-11" db="EMBL/GenBank/DDBJ databases">
        <authorList>
            <person name="McCartney M.A."/>
            <person name="Auch B."/>
            <person name="Kono T."/>
            <person name="Mallez S."/>
            <person name="Becker A."/>
            <person name="Gohl D.M."/>
            <person name="Silverstein K.A.T."/>
            <person name="Koren S."/>
            <person name="Bechman K.B."/>
            <person name="Herman A."/>
            <person name="Abrahante J.E."/>
            <person name="Garbe J."/>
        </authorList>
    </citation>
    <scope>NUCLEOTIDE SEQUENCE</scope>
    <source>
        <strain evidence="2">Duluth1</strain>
        <tissue evidence="2">Whole animal</tissue>
    </source>
</reference>
<dbReference type="InterPro" id="IPR013083">
    <property type="entry name" value="Znf_RING/FYVE/PHD"/>
</dbReference>
<comment type="caution">
    <text evidence="2">The sequence shown here is derived from an EMBL/GenBank/DDBJ whole genome shotgun (WGS) entry which is preliminary data.</text>
</comment>
<reference evidence="2" key="1">
    <citation type="journal article" date="2019" name="bioRxiv">
        <title>The Genome of the Zebra Mussel, Dreissena polymorpha: A Resource for Invasive Species Research.</title>
        <authorList>
            <person name="McCartney M.A."/>
            <person name="Auch B."/>
            <person name="Kono T."/>
            <person name="Mallez S."/>
            <person name="Zhang Y."/>
            <person name="Obille A."/>
            <person name="Becker A."/>
            <person name="Abrahante J.E."/>
            <person name="Garbe J."/>
            <person name="Badalamenti J.P."/>
            <person name="Herman A."/>
            <person name="Mangelson H."/>
            <person name="Liachko I."/>
            <person name="Sullivan S."/>
            <person name="Sone E.D."/>
            <person name="Koren S."/>
            <person name="Silverstein K.A.T."/>
            <person name="Beckman K.B."/>
            <person name="Gohl D.M."/>
        </authorList>
    </citation>
    <scope>NUCLEOTIDE SEQUENCE</scope>
    <source>
        <strain evidence="2">Duluth1</strain>
        <tissue evidence="2">Whole animal</tissue>
    </source>
</reference>
<feature type="region of interest" description="Disordered" evidence="1">
    <location>
        <begin position="65"/>
        <end position="98"/>
    </location>
</feature>
<dbReference type="EMBL" id="JAIWYP010000011">
    <property type="protein sequence ID" value="KAH3736431.1"/>
    <property type="molecule type" value="Genomic_DNA"/>
</dbReference>
<name>A0A9D4D1Y6_DREPO</name>
<evidence type="ECO:0000313" key="2">
    <source>
        <dbReference type="EMBL" id="KAH3736431.1"/>
    </source>
</evidence>
<evidence type="ECO:0000256" key="1">
    <source>
        <dbReference type="SAM" id="MobiDB-lite"/>
    </source>
</evidence>
<sequence length="170" mass="19231">MNNKDLPDASSIINNNLDLEEYETLCTPDNSDDQGRERATYIEPVYRTHGADHQLPLSLAVEAEQPRPKDNGVPNNARAVNATHETGFPPDTSRCREDTERENEQLQAQMLCIDCKEQYKVIAFLPCGHLLLCFGCYKGESHCRMCTTKINNIVRVNWFSEQSGPKAVYP</sequence>
<proteinExistence type="predicted"/>
<evidence type="ECO:0008006" key="4">
    <source>
        <dbReference type="Google" id="ProtNLM"/>
    </source>
</evidence>
<dbReference type="SUPFAM" id="SSF57850">
    <property type="entry name" value="RING/U-box"/>
    <property type="match status" value="1"/>
</dbReference>
<dbReference type="Pfam" id="PF13920">
    <property type="entry name" value="zf-C3HC4_3"/>
    <property type="match status" value="1"/>
</dbReference>
<protein>
    <recommendedName>
        <fullName evidence="4">RING-type domain-containing protein</fullName>
    </recommendedName>
</protein>
<gene>
    <name evidence="2" type="ORF">DPMN_042994</name>
</gene>
<accession>A0A9D4D1Y6</accession>
<dbReference type="Proteomes" id="UP000828390">
    <property type="component" value="Unassembled WGS sequence"/>
</dbReference>
<dbReference type="AlphaFoldDB" id="A0A9D4D1Y6"/>
<organism evidence="2 3">
    <name type="scientific">Dreissena polymorpha</name>
    <name type="common">Zebra mussel</name>
    <name type="synonym">Mytilus polymorpha</name>
    <dbReference type="NCBI Taxonomy" id="45954"/>
    <lineage>
        <taxon>Eukaryota</taxon>
        <taxon>Metazoa</taxon>
        <taxon>Spiralia</taxon>
        <taxon>Lophotrochozoa</taxon>
        <taxon>Mollusca</taxon>
        <taxon>Bivalvia</taxon>
        <taxon>Autobranchia</taxon>
        <taxon>Heteroconchia</taxon>
        <taxon>Euheterodonta</taxon>
        <taxon>Imparidentia</taxon>
        <taxon>Neoheterodontei</taxon>
        <taxon>Myida</taxon>
        <taxon>Dreissenoidea</taxon>
        <taxon>Dreissenidae</taxon>
        <taxon>Dreissena</taxon>
    </lineage>
</organism>
<evidence type="ECO:0000313" key="3">
    <source>
        <dbReference type="Proteomes" id="UP000828390"/>
    </source>
</evidence>
<dbReference type="Gene3D" id="3.30.40.10">
    <property type="entry name" value="Zinc/RING finger domain, C3HC4 (zinc finger)"/>
    <property type="match status" value="1"/>
</dbReference>